<dbReference type="EMBL" id="RWGY01000769">
    <property type="protein sequence ID" value="TVT99081.1"/>
    <property type="molecule type" value="Genomic_DNA"/>
</dbReference>
<dbReference type="Gramene" id="TVT99081">
    <property type="protein sequence ID" value="TVT99081"/>
    <property type="gene ID" value="EJB05_55580"/>
</dbReference>
<sequence length="132" mass="14417">MPYPAPVSDAAASRTVRLQDGVTVARKVEPPAPASDAAAAATVRLHEGSRRARKVEAVELNERIGYAAVALLCGSSAVEVVALQIKRMGQSPEKPKGYGTAPPLHRRWHPPPSPAAMEKVAWRIKKRRRRRR</sequence>
<name>A0A5J9SJB5_9POAL</name>
<proteinExistence type="predicted"/>
<evidence type="ECO:0000256" key="1">
    <source>
        <dbReference type="SAM" id="MobiDB-lite"/>
    </source>
</evidence>
<organism evidence="2 3">
    <name type="scientific">Eragrostis curvula</name>
    <name type="common">weeping love grass</name>
    <dbReference type="NCBI Taxonomy" id="38414"/>
    <lineage>
        <taxon>Eukaryota</taxon>
        <taxon>Viridiplantae</taxon>
        <taxon>Streptophyta</taxon>
        <taxon>Embryophyta</taxon>
        <taxon>Tracheophyta</taxon>
        <taxon>Spermatophyta</taxon>
        <taxon>Magnoliopsida</taxon>
        <taxon>Liliopsida</taxon>
        <taxon>Poales</taxon>
        <taxon>Poaceae</taxon>
        <taxon>PACMAD clade</taxon>
        <taxon>Chloridoideae</taxon>
        <taxon>Eragrostideae</taxon>
        <taxon>Eragrostidinae</taxon>
        <taxon>Eragrostis</taxon>
    </lineage>
</organism>
<feature type="compositionally biased region" description="Basic residues" evidence="1">
    <location>
        <begin position="122"/>
        <end position="132"/>
    </location>
</feature>
<feature type="non-terminal residue" evidence="2">
    <location>
        <position position="1"/>
    </location>
</feature>
<evidence type="ECO:0000313" key="3">
    <source>
        <dbReference type="Proteomes" id="UP000324897"/>
    </source>
</evidence>
<keyword evidence="3" id="KW-1185">Reference proteome</keyword>
<reference evidence="2 3" key="1">
    <citation type="journal article" date="2019" name="Sci. Rep.">
        <title>A high-quality genome of Eragrostis curvula grass provides insights into Poaceae evolution and supports new strategies to enhance forage quality.</title>
        <authorList>
            <person name="Carballo J."/>
            <person name="Santos B.A.C.M."/>
            <person name="Zappacosta D."/>
            <person name="Garbus I."/>
            <person name="Selva J.P."/>
            <person name="Gallo C.A."/>
            <person name="Diaz A."/>
            <person name="Albertini E."/>
            <person name="Caccamo M."/>
            <person name="Echenique V."/>
        </authorList>
    </citation>
    <scope>NUCLEOTIDE SEQUENCE [LARGE SCALE GENOMIC DNA]</scope>
    <source>
        <strain evidence="3">cv. Victoria</strain>
        <tissue evidence="2">Leaf</tissue>
    </source>
</reference>
<dbReference type="Proteomes" id="UP000324897">
    <property type="component" value="Unassembled WGS sequence"/>
</dbReference>
<accession>A0A5J9SJB5</accession>
<comment type="caution">
    <text evidence="2">The sequence shown here is derived from an EMBL/GenBank/DDBJ whole genome shotgun (WGS) entry which is preliminary data.</text>
</comment>
<feature type="region of interest" description="Disordered" evidence="1">
    <location>
        <begin position="90"/>
        <end position="132"/>
    </location>
</feature>
<evidence type="ECO:0000313" key="2">
    <source>
        <dbReference type="EMBL" id="TVT99081.1"/>
    </source>
</evidence>
<protein>
    <submittedName>
        <fullName evidence="2">Uncharacterized protein</fullName>
    </submittedName>
</protein>
<dbReference type="AlphaFoldDB" id="A0A5J9SJB5"/>
<gene>
    <name evidence="2" type="ORF">EJB05_55580</name>
</gene>